<dbReference type="KEGG" id="dzi:111316828"/>
<dbReference type="Proteomes" id="UP000515121">
    <property type="component" value="Unplaced"/>
</dbReference>
<accession>A0A6P6BCB9</accession>
<feature type="region of interest" description="Disordered" evidence="1">
    <location>
        <begin position="583"/>
        <end position="642"/>
    </location>
</feature>
<evidence type="ECO:0000313" key="3">
    <source>
        <dbReference type="RefSeq" id="XP_022774726.1"/>
    </source>
</evidence>
<feature type="compositionally biased region" description="Low complexity" evidence="1">
    <location>
        <begin position="144"/>
        <end position="156"/>
    </location>
</feature>
<evidence type="ECO:0000313" key="2">
    <source>
        <dbReference type="Proteomes" id="UP000515121"/>
    </source>
</evidence>
<feature type="compositionally biased region" description="Polar residues" evidence="1">
    <location>
        <begin position="594"/>
        <end position="604"/>
    </location>
</feature>
<reference evidence="3 4" key="1">
    <citation type="submission" date="2025-04" db="UniProtKB">
        <authorList>
            <consortium name="RefSeq"/>
        </authorList>
    </citation>
    <scope>IDENTIFICATION</scope>
    <source>
        <tissue evidence="3 4">Fruit stalk</tissue>
    </source>
</reference>
<dbReference type="AlphaFoldDB" id="A0A6P6BCB9"/>
<dbReference type="InterPro" id="IPR029005">
    <property type="entry name" value="LIM-bd/SEUSS"/>
</dbReference>
<evidence type="ECO:0000256" key="1">
    <source>
        <dbReference type="SAM" id="MobiDB-lite"/>
    </source>
</evidence>
<feature type="region of interest" description="Disordered" evidence="1">
    <location>
        <begin position="670"/>
        <end position="764"/>
    </location>
</feature>
<gene>
    <name evidence="3 4" type="primary">LOC111316828</name>
</gene>
<dbReference type="RefSeq" id="XP_022774726.1">
    <property type="nucleotide sequence ID" value="XM_022918991.1"/>
</dbReference>
<sequence length="897" mass="97645">MVPSGPPTPIGGAPSVSPALMRTNSSILGSQGGSMPQQATFSSIVSPRAQYNMNLLGSTANISSLLNQTFGNGGLNSGLAGVSGFQHRGFDTTAESDPLTAVANEIGFNAPSSSFTPSNVANSGSSGQLQNQQISNSAGNPVLSDQQQSQVQQSEPQKFRHGQLSMQQFPLSHSQSQQQFQSIRGGIGGAGAVKLEPQTMNDQVGPQQQLQSFRNLGPVKLEPQQNQIGRGIGPVKLERQQSDQAMLLQQQQQQQQQQQFLQLSRQSSQTALAHMNLLQQQRILQMQHQQQLLKSLPQQRPQLQPQFQQQNLPIRSAVRPAYEPGTCARRLTQYIYQQQHRPDDNNIEFWRKFVAEFFATNAKKRWCVSLYGNSRQTNGVFPQILQDIWHCEICNCKPGRGFETTVEVLPRLFKIKYDSGTLEELLYVDMPREYHNANGQIVLDYAKAIQESVFEHLRVVRDGQLRIVFSPDLKICSWEFCARRHEELIPRRLIISQVSQLGAAAQKYQASAQNASSNLSALDLQSNCNMFVASARQLAKALDVPLVNDLGYTKRYVRCLQISEVVNSMKDLIDYSRETGMGPMESLAKFPRRSSPSSARHNSAQQTQGQQQVTGENANNDPHSIQSTVLQPSSSNGVASVNNSQDAASTFTSASTIVGLLRQNSMNSRIENQMNNPNSPYAGTPVQIPSAGSSTSLPPTQPNPSSPFSSLTPSSSNLPLQSSHNAMASSTTAKNVNSANSSAQIPPQLSSQSSEVDPNESQSSVEKIIQEIMISSQFSEAGSSVVSVGSVGSNLKNNNGFPQVSGSCLMGNRFINNNSGTGGGGFGNLSDSMGLSPNPTAMRSAMGNNFMNFTGRVSMPLMPQEAVTHQQQELAYRLLSGLGADGFNNLEFDWKSP</sequence>
<feature type="compositionally biased region" description="Polar residues" evidence="1">
    <location>
        <begin position="726"/>
        <end position="764"/>
    </location>
</feature>
<dbReference type="OrthoDB" id="774557at2759"/>
<feature type="compositionally biased region" description="Low complexity" evidence="1">
    <location>
        <begin position="122"/>
        <end position="137"/>
    </location>
</feature>
<dbReference type="GeneID" id="111316828"/>
<dbReference type="PANTHER" id="PTHR10378">
    <property type="entry name" value="LIM DOMAIN-BINDING PROTEIN"/>
    <property type="match status" value="1"/>
</dbReference>
<keyword evidence="2" id="KW-1185">Reference proteome</keyword>
<feature type="compositionally biased region" description="Low complexity" evidence="1">
    <location>
        <begin position="605"/>
        <end position="615"/>
    </location>
</feature>
<dbReference type="RefSeq" id="XP_022774727.1">
    <property type="nucleotide sequence ID" value="XM_022918992.1"/>
</dbReference>
<feature type="compositionally biased region" description="Low complexity" evidence="1">
    <location>
        <begin position="706"/>
        <end position="725"/>
    </location>
</feature>
<evidence type="ECO:0000313" key="4">
    <source>
        <dbReference type="RefSeq" id="XP_022774727.1"/>
    </source>
</evidence>
<dbReference type="Pfam" id="PF01803">
    <property type="entry name" value="LIM_bind"/>
    <property type="match status" value="1"/>
</dbReference>
<name>A0A6P6BCB9_DURZI</name>
<feature type="region of interest" description="Disordered" evidence="1">
    <location>
        <begin position="114"/>
        <end position="160"/>
    </location>
</feature>
<feature type="compositionally biased region" description="Polar residues" evidence="1">
    <location>
        <begin position="616"/>
        <end position="632"/>
    </location>
</feature>
<feature type="compositionally biased region" description="Low complexity" evidence="1">
    <location>
        <begin position="633"/>
        <end position="642"/>
    </location>
</feature>
<proteinExistence type="predicted"/>
<organism evidence="2 3">
    <name type="scientific">Durio zibethinus</name>
    <name type="common">Durian</name>
    <dbReference type="NCBI Taxonomy" id="66656"/>
    <lineage>
        <taxon>Eukaryota</taxon>
        <taxon>Viridiplantae</taxon>
        <taxon>Streptophyta</taxon>
        <taxon>Embryophyta</taxon>
        <taxon>Tracheophyta</taxon>
        <taxon>Spermatophyta</taxon>
        <taxon>Magnoliopsida</taxon>
        <taxon>eudicotyledons</taxon>
        <taxon>Gunneridae</taxon>
        <taxon>Pentapetalae</taxon>
        <taxon>rosids</taxon>
        <taxon>malvids</taxon>
        <taxon>Malvales</taxon>
        <taxon>Malvaceae</taxon>
        <taxon>Helicteroideae</taxon>
        <taxon>Durio</taxon>
    </lineage>
</organism>
<feature type="compositionally biased region" description="Polar residues" evidence="1">
    <location>
        <begin position="670"/>
        <end position="681"/>
    </location>
</feature>
<protein>
    <submittedName>
        <fullName evidence="3 4">Transcriptional corepressor SEUSS-like isoform X1</fullName>
    </submittedName>
</protein>